<reference evidence="2 3" key="1">
    <citation type="journal article" date="2021" name="G3 (Bethesda)">
        <title>Improved contiguity of the threespine stickleback genome using long-read sequencing.</title>
        <authorList>
            <person name="Nath S."/>
            <person name="Shaw D.E."/>
            <person name="White M.A."/>
        </authorList>
    </citation>
    <scope>NUCLEOTIDE SEQUENCE [LARGE SCALE GENOMIC DNA]</scope>
    <source>
        <strain evidence="2 3">Lake Benthic</strain>
    </source>
</reference>
<feature type="region of interest" description="Disordered" evidence="1">
    <location>
        <begin position="417"/>
        <end position="448"/>
    </location>
</feature>
<protein>
    <submittedName>
        <fullName evidence="2">Uncharacterized protein</fullName>
    </submittedName>
</protein>
<accession>A0AAQ4RC56</accession>
<dbReference type="GeneTree" id="ENSGT00390000015236"/>
<evidence type="ECO:0000256" key="1">
    <source>
        <dbReference type="SAM" id="MobiDB-lite"/>
    </source>
</evidence>
<dbReference type="Pfam" id="PF15093">
    <property type="entry name" value="SPMIP4-like"/>
    <property type="match status" value="1"/>
</dbReference>
<feature type="region of interest" description="Disordered" evidence="1">
    <location>
        <begin position="37"/>
        <end position="62"/>
    </location>
</feature>
<feature type="compositionally biased region" description="Polar residues" evidence="1">
    <location>
        <begin position="45"/>
        <end position="61"/>
    </location>
</feature>
<dbReference type="Proteomes" id="UP000007635">
    <property type="component" value="Chromosome XX"/>
</dbReference>
<feature type="compositionally biased region" description="Polar residues" evidence="1">
    <location>
        <begin position="277"/>
        <end position="297"/>
    </location>
</feature>
<evidence type="ECO:0000313" key="2">
    <source>
        <dbReference type="Ensembl" id="ENSGACP00000060193.1"/>
    </source>
</evidence>
<dbReference type="PANTHER" id="PTHR31393:SF2">
    <property type="entry name" value="CHROMOSOME 7 OPEN READING FRAME 31"/>
    <property type="match status" value="1"/>
</dbReference>
<dbReference type="InterPro" id="IPR027886">
    <property type="entry name" value="SPMIP4"/>
</dbReference>
<dbReference type="GO" id="GO:0005813">
    <property type="term" value="C:centrosome"/>
    <property type="evidence" value="ECO:0007669"/>
    <property type="project" value="TreeGrafter"/>
</dbReference>
<sequence>MLSWAADNGPMAPGAEMVSKASLNHGIPTEFNSHHDFGCGETNIPERTTSQHRFNNSGSKNSKVRLNDQLIPKPTDINMAEKMTKIPTPKQHPYSSHISKFAMFPSFHSPDDHETGVAHNITVLRKTKGGPYRHEVLETPMQTRKKAVTWTGEHRSLDPLNGEDQVLHPAPPKAVLPNPKPRAWDLSLSERTSNMLKNLERSRWVTSYQMHHTGSGPANPLMMDDFKEKICDLTGMNSLAVPLRERSFPVFIPSKPRGGCRRRQRESCSPTAIELPNHSQAPNQCSPPAAINQQGQPDISAKFNETPHTKQQYHSQSEHMSGSSEEESSKVFLHKQPSRSSLYESRERENGKLQLCPSPVQESLSQISQKGNISGPEPPLETELTSEKSLTKLCGGNLSTTRQSSVVKELTSIGSNAKLSSRAASEQERAKGGELPGTTSNPSILPRPPVLPGIRPLYRVRSEGREALCLLDLQNSFSKSKAHHEFNCCITRAAVNLRDNVVTGKKHDFYGINCYHLHG</sequence>
<name>A0AAQ4RC56_GASAC</name>
<dbReference type="RefSeq" id="XP_040021907.1">
    <property type="nucleotide sequence ID" value="XM_040165973.1"/>
</dbReference>
<organism evidence="2 3">
    <name type="scientific">Gasterosteus aculeatus aculeatus</name>
    <name type="common">three-spined stickleback</name>
    <dbReference type="NCBI Taxonomy" id="481459"/>
    <lineage>
        <taxon>Eukaryota</taxon>
        <taxon>Metazoa</taxon>
        <taxon>Chordata</taxon>
        <taxon>Craniata</taxon>
        <taxon>Vertebrata</taxon>
        <taxon>Euteleostomi</taxon>
        <taxon>Actinopterygii</taxon>
        <taxon>Neopterygii</taxon>
        <taxon>Teleostei</taxon>
        <taxon>Neoteleostei</taxon>
        <taxon>Acanthomorphata</taxon>
        <taxon>Eupercaria</taxon>
        <taxon>Perciformes</taxon>
        <taxon>Cottioidei</taxon>
        <taxon>Gasterosteales</taxon>
        <taxon>Gasterosteidae</taxon>
        <taxon>Gasterosteus</taxon>
    </lineage>
</organism>
<evidence type="ECO:0000313" key="3">
    <source>
        <dbReference type="Proteomes" id="UP000007635"/>
    </source>
</evidence>
<proteinExistence type="predicted"/>
<dbReference type="KEGG" id="gat:120810945"/>
<reference evidence="2" key="2">
    <citation type="submission" date="2025-08" db="UniProtKB">
        <authorList>
            <consortium name="Ensembl"/>
        </authorList>
    </citation>
    <scope>IDENTIFICATION</scope>
</reference>
<dbReference type="AlphaFoldDB" id="A0AAQ4RC56"/>
<reference evidence="2" key="3">
    <citation type="submission" date="2025-09" db="UniProtKB">
        <authorList>
            <consortium name="Ensembl"/>
        </authorList>
    </citation>
    <scope>IDENTIFICATION</scope>
</reference>
<keyword evidence="3" id="KW-1185">Reference proteome</keyword>
<dbReference type="Ensembl" id="ENSGACT00000081372.1">
    <property type="protein sequence ID" value="ENSGACP00000060193.1"/>
    <property type="gene ID" value="ENSGACG00000031935.1"/>
</dbReference>
<feature type="compositionally biased region" description="Polar residues" evidence="1">
    <location>
        <begin position="360"/>
        <end position="372"/>
    </location>
</feature>
<dbReference type="PANTHER" id="PTHR31393">
    <property type="entry name" value="C5ORF31"/>
    <property type="match status" value="1"/>
</dbReference>
<dbReference type="GeneID" id="120810945"/>
<feature type="region of interest" description="Disordered" evidence="1">
    <location>
        <begin position="250"/>
        <end position="385"/>
    </location>
</feature>